<name>A0A1R2BWB1_9CILI</name>
<evidence type="ECO:0000313" key="2">
    <source>
        <dbReference type="Proteomes" id="UP000187209"/>
    </source>
</evidence>
<reference evidence="1 2" key="1">
    <citation type="submission" date="2016-11" db="EMBL/GenBank/DDBJ databases">
        <title>The macronuclear genome of Stentor coeruleus: a giant cell with tiny introns.</title>
        <authorList>
            <person name="Slabodnick M."/>
            <person name="Ruby J.G."/>
            <person name="Reiff S.B."/>
            <person name="Swart E.C."/>
            <person name="Gosai S."/>
            <person name="Prabakaran S."/>
            <person name="Witkowska E."/>
            <person name="Larue G.E."/>
            <person name="Fisher S."/>
            <person name="Freeman R.M."/>
            <person name="Gunawardena J."/>
            <person name="Chu W."/>
            <person name="Stover N.A."/>
            <person name="Gregory B.D."/>
            <person name="Nowacki M."/>
            <person name="Derisi J."/>
            <person name="Roy S.W."/>
            <person name="Marshall W.F."/>
            <person name="Sood P."/>
        </authorList>
    </citation>
    <scope>NUCLEOTIDE SEQUENCE [LARGE SCALE GENOMIC DNA]</scope>
    <source>
        <strain evidence="1">WM001</strain>
    </source>
</reference>
<protein>
    <submittedName>
        <fullName evidence="1">Uncharacterized protein</fullName>
    </submittedName>
</protein>
<organism evidence="1 2">
    <name type="scientific">Stentor coeruleus</name>
    <dbReference type="NCBI Taxonomy" id="5963"/>
    <lineage>
        <taxon>Eukaryota</taxon>
        <taxon>Sar</taxon>
        <taxon>Alveolata</taxon>
        <taxon>Ciliophora</taxon>
        <taxon>Postciliodesmatophora</taxon>
        <taxon>Heterotrichea</taxon>
        <taxon>Heterotrichida</taxon>
        <taxon>Stentoridae</taxon>
        <taxon>Stentor</taxon>
    </lineage>
</organism>
<gene>
    <name evidence="1" type="ORF">SteCoe_18778</name>
</gene>
<comment type="caution">
    <text evidence="1">The sequence shown here is derived from an EMBL/GenBank/DDBJ whole genome shotgun (WGS) entry which is preliminary data.</text>
</comment>
<accession>A0A1R2BWB1</accession>
<dbReference type="OrthoDB" id="323552at2759"/>
<sequence length="171" mass="19014">MNCGITGLFCCIRPTASATFQHTKLEYSGGKGYMDVFCQVDGTVILDNDYLCLNKPPQLNISSKYFIAREPGNMSGVARVTFPNESGTYNISYMRTGNHSIQVLGELKINVPPYQCESTGITFDTEGYSPRFRGSHTKRHSLASVQDSTKYLTNDNEVIPSVNYDSLNDRV</sequence>
<dbReference type="AlphaFoldDB" id="A0A1R2BWB1"/>
<keyword evidence="2" id="KW-1185">Reference proteome</keyword>
<evidence type="ECO:0000313" key="1">
    <source>
        <dbReference type="EMBL" id="OMJ80875.1"/>
    </source>
</evidence>
<dbReference type="Proteomes" id="UP000187209">
    <property type="component" value="Unassembled WGS sequence"/>
</dbReference>
<dbReference type="EMBL" id="MPUH01000404">
    <property type="protein sequence ID" value="OMJ80875.1"/>
    <property type="molecule type" value="Genomic_DNA"/>
</dbReference>
<proteinExistence type="predicted"/>